<dbReference type="AlphaFoldDB" id="A0A9K3GII8"/>
<dbReference type="Proteomes" id="UP000265618">
    <property type="component" value="Unassembled WGS sequence"/>
</dbReference>
<gene>
    <name evidence="1" type="ORF">KIPB_004893</name>
</gene>
<accession>A0A9K3GII8</accession>
<sequence length="101" mass="11360">MSVLDGALIARLTQVLYTDHSRNDDRLTCEEFESTVSDLKEYTSHMGAVCEAIHTGKRCLSRDYSDIFEDPEFIMAGSVERVRMLAECGLLGEMVTMNTCE</sequence>
<name>A0A9K3GII8_9EUKA</name>
<evidence type="ECO:0000313" key="1">
    <source>
        <dbReference type="EMBL" id="GIQ83550.1"/>
    </source>
</evidence>
<comment type="caution">
    <text evidence="1">The sequence shown here is derived from an EMBL/GenBank/DDBJ whole genome shotgun (WGS) entry which is preliminary data.</text>
</comment>
<proteinExistence type="predicted"/>
<protein>
    <submittedName>
        <fullName evidence="1">Uncharacterized protein</fullName>
    </submittedName>
</protein>
<evidence type="ECO:0000313" key="2">
    <source>
        <dbReference type="Proteomes" id="UP000265618"/>
    </source>
</evidence>
<reference evidence="1 2" key="1">
    <citation type="journal article" date="2018" name="PLoS ONE">
        <title>The draft genome of Kipferlia bialata reveals reductive genome evolution in fornicate parasites.</title>
        <authorList>
            <person name="Tanifuji G."/>
            <person name="Takabayashi S."/>
            <person name="Kume K."/>
            <person name="Takagi M."/>
            <person name="Nakayama T."/>
            <person name="Kamikawa R."/>
            <person name="Inagaki Y."/>
            <person name="Hashimoto T."/>
        </authorList>
    </citation>
    <scope>NUCLEOTIDE SEQUENCE [LARGE SCALE GENOMIC DNA]</scope>
    <source>
        <strain evidence="1">NY0173</strain>
    </source>
</reference>
<keyword evidence="2" id="KW-1185">Reference proteome</keyword>
<dbReference type="EMBL" id="BDIP01001092">
    <property type="protein sequence ID" value="GIQ83550.1"/>
    <property type="molecule type" value="Genomic_DNA"/>
</dbReference>
<organism evidence="1 2">
    <name type="scientific">Kipferlia bialata</name>
    <dbReference type="NCBI Taxonomy" id="797122"/>
    <lineage>
        <taxon>Eukaryota</taxon>
        <taxon>Metamonada</taxon>
        <taxon>Carpediemonas-like organisms</taxon>
        <taxon>Kipferlia</taxon>
    </lineage>
</organism>